<feature type="transmembrane region" description="Helical" evidence="17">
    <location>
        <begin position="193"/>
        <end position="214"/>
    </location>
</feature>
<proteinExistence type="inferred from homology"/>
<feature type="transmembrane region" description="Helical" evidence="17">
    <location>
        <begin position="113"/>
        <end position="133"/>
    </location>
</feature>
<comment type="catalytic activity">
    <reaction evidence="15">
        <text>[GlcNAc-(1-&gt;4)-Mur2Ac(oyl-L-Ala-gamma-D-Glu-L-Lys-D-Ala-D-Ala)](n)-di-trans,octa-cis-undecaprenyl diphosphate + beta-D-GlcNAc-(1-&gt;4)-Mur2Ac(oyl-L-Ala-gamma-D-Glu-L-Lys-D-Ala-D-Ala)-di-trans,octa-cis-undecaprenyl diphosphate = [GlcNAc-(1-&gt;4)-Mur2Ac(oyl-L-Ala-gamma-D-Glu-L-Lys-D-Ala-D-Ala)](n+1)-di-trans,octa-cis-undecaprenyl diphosphate + di-trans,octa-cis-undecaprenyl diphosphate + H(+)</text>
        <dbReference type="Rhea" id="RHEA:23708"/>
        <dbReference type="Rhea" id="RHEA-COMP:9602"/>
        <dbReference type="Rhea" id="RHEA-COMP:9603"/>
        <dbReference type="ChEBI" id="CHEBI:15378"/>
        <dbReference type="ChEBI" id="CHEBI:58405"/>
        <dbReference type="ChEBI" id="CHEBI:60033"/>
        <dbReference type="ChEBI" id="CHEBI:78435"/>
        <dbReference type="EC" id="2.4.99.28"/>
    </reaction>
</comment>
<dbReference type="GO" id="GO:0009252">
    <property type="term" value="P:peptidoglycan biosynthetic process"/>
    <property type="evidence" value="ECO:0007669"/>
    <property type="project" value="UniProtKB-KW"/>
</dbReference>
<comment type="function">
    <text evidence="16">Peptidoglycan polymerase that is essential for cell division.</text>
</comment>
<comment type="caution">
    <text evidence="18">The sequence shown here is derived from an EMBL/GenBank/DDBJ whole genome shotgun (WGS) entry which is preliminary data.</text>
</comment>
<evidence type="ECO:0000256" key="16">
    <source>
        <dbReference type="ARBA" id="ARBA00049966"/>
    </source>
</evidence>
<dbReference type="GO" id="GO:0005886">
    <property type="term" value="C:plasma membrane"/>
    <property type="evidence" value="ECO:0007669"/>
    <property type="project" value="TreeGrafter"/>
</dbReference>
<protein>
    <recommendedName>
        <fullName evidence="12">Probable peptidoglycan glycosyltransferase FtsW</fullName>
        <ecNumber evidence="14">2.4.99.28</ecNumber>
    </recommendedName>
    <alternativeName>
        <fullName evidence="13">Cell division protein FtsW</fullName>
    </alternativeName>
    <alternativeName>
        <fullName evidence="10">Cell wall polymerase</fullName>
    </alternativeName>
    <alternativeName>
        <fullName evidence="9">Peptidoglycan polymerase</fullName>
    </alternativeName>
</protein>
<feature type="transmembrane region" description="Helical" evidence="17">
    <location>
        <begin position="79"/>
        <end position="101"/>
    </location>
</feature>
<keyword evidence="2" id="KW-0328">Glycosyltransferase</keyword>
<evidence type="ECO:0000256" key="17">
    <source>
        <dbReference type="SAM" id="Phobius"/>
    </source>
</evidence>
<evidence type="ECO:0000256" key="15">
    <source>
        <dbReference type="ARBA" id="ARBA00049902"/>
    </source>
</evidence>
<feature type="transmembrane region" description="Helical" evidence="17">
    <location>
        <begin position="12"/>
        <end position="34"/>
    </location>
</feature>
<evidence type="ECO:0000256" key="14">
    <source>
        <dbReference type="ARBA" id="ARBA00044770"/>
    </source>
</evidence>
<dbReference type="GO" id="GO:0015648">
    <property type="term" value="F:lipid-linked peptidoglycan transporter activity"/>
    <property type="evidence" value="ECO:0007669"/>
    <property type="project" value="TreeGrafter"/>
</dbReference>
<evidence type="ECO:0000256" key="4">
    <source>
        <dbReference type="ARBA" id="ARBA00022692"/>
    </source>
</evidence>
<keyword evidence="8 17" id="KW-0472">Membrane</keyword>
<evidence type="ECO:0000256" key="7">
    <source>
        <dbReference type="ARBA" id="ARBA00022989"/>
    </source>
</evidence>
<evidence type="ECO:0000256" key="12">
    <source>
        <dbReference type="ARBA" id="ARBA00041185"/>
    </source>
</evidence>
<evidence type="ECO:0000256" key="5">
    <source>
        <dbReference type="ARBA" id="ARBA00022960"/>
    </source>
</evidence>
<name>A0A372LSM8_9BACI</name>
<comment type="subcellular location">
    <subcellularLocation>
        <location evidence="1">Membrane</location>
        <topology evidence="1">Multi-pass membrane protein</topology>
    </subcellularLocation>
</comment>
<keyword evidence="19" id="KW-1185">Reference proteome</keyword>
<keyword evidence="3" id="KW-0808">Transferase</keyword>
<dbReference type="InterPro" id="IPR001182">
    <property type="entry name" value="FtsW/RodA"/>
</dbReference>
<dbReference type="PANTHER" id="PTHR30474">
    <property type="entry name" value="CELL CYCLE PROTEIN"/>
    <property type="match status" value="1"/>
</dbReference>
<comment type="similarity">
    <text evidence="11">Belongs to the SEDS family. FtsW subfamily.</text>
</comment>
<sequence length="396" mass="42837">MLKKVFKSYDFPIFITVVLLCLFGLVMVYSSSMVTAVARYGEEMDFFYQKQKTAMILAFFLMLVAMIIPYKLYQQKKILMLMMSGIIGFLFLIFFIGHTAGGAQSWINVGTRAIQPGEFSKLAIIIYLAAIFGKRQHIINSIDKAVVPPITMLLIICALIAIQPDFGTAFIILLIAASIIIASGMSMKSLGKLLGISLIVAAIISLAILISGNFSEVVSKERVSRFTGLQTPFDPETIKDEGFHLANSLIAFGSGGVTGLGLGDSVQKYGYLPESHTDFILAIIGEELGLFGVVFVLGALGFIVLRGFVLAARCPDPFGSLLMVGISSMIGIQVFINAGGVSGLIPITGITLPFISYGGSSLLILMISIGILQNVVMRSNRLAEKKMQVKEKNIPM</sequence>
<dbReference type="AlphaFoldDB" id="A0A372LSM8"/>
<feature type="transmembrane region" description="Helical" evidence="17">
    <location>
        <begin position="321"/>
        <end position="348"/>
    </location>
</feature>
<dbReference type="GO" id="GO:0008955">
    <property type="term" value="F:peptidoglycan glycosyltransferase activity"/>
    <property type="evidence" value="ECO:0007669"/>
    <property type="project" value="UniProtKB-EC"/>
</dbReference>
<evidence type="ECO:0000256" key="1">
    <source>
        <dbReference type="ARBA" id="ARBA00004141"/>
    </source>
</evidence>
<dbReference type="GO" id="GO:0008360">
    <property type="term" value="P:regulation of cell shape"/>
    <property type="evidence" value="ECO:0007669"/>
    <property type="project" value="UniProtKB-KW"/>
</dbReference>
<feature type="transmembrane region" description="Helical" evidence="17">
    <location>
        <begin position="168"/>
        <end position="186"/>
    </location>
</feature>
<evidence type="ECO:0000256" key="6">
    <source>
        <dbReference type="ARBA" id="ARBA00022984"/>
    </source>
</evidence>
<dbReference type="Proteomes" id="UP000264541">
    <property type="component" value="Unassembled WGS sequence"/>
</dbReference>
<evidence type="ECO:0000256" key="3">
    <source>
        <dbReference type="ARBA" id="ARBA00022679"/>
    </source>
</evidence>
<dbReference type="GO" id="GO:0051301">
    <property type="term" value="P:cell division"/>
    <property type="evidence" value="ECO:0007669"/>
    <property type="project" value="InterPro"/>
</dbReference>
<keyword evidence="7 17" id="KW-1133">Transmembrane helix</keyword>
<evidence type="ECO:0000256" key="8">
    <source>
        <dbReference type="ARBA" id="ARBA00023136"/>
    </source>
</evidence>
<dbReference type="Pfam" id="PF01098">
    <property type="entry name" value="FTSW_RODA_SPOVE"/>
    <property type="match status" value="1"/>
</dbReference>
<feature type="transmembrane region" description="Helical" evidence="17">
    <location>
        <begin position="354"/>
        <end position="377"/>
    </location>
</feature>
<evidence type="ECO:0000256" key="10">
    <source>
        <dbReference type="ARBA" id="ARBA00033270"/>
    </source>
</evidence>
<keyword evidence="4 17" id="KW-0812">Transmembrane</keyword>
<evidence type="ECO:0000313" key="19">
    <source>
        <dbReference type="Proteomes" id="UP000264541"/>
    </source>
</evidence>
<feature type="transmembrane region" description="Helical" evidence="17">
    <location>
        <begin position="288"/>
        <end position="309"/>
    </location>
</feature>
<dbReference type="GO" id="GO:0032153">
    <property type="term" value="C:cell division site"/>
    <property type="evidence" value="ECO:0007669"/>
    <property type="project" value="TreeGrafter"/>
</dbReference>
<dbReference type="EMBL" id="QVTE01000008">
    <property type="protein sequence ID" value="RFU71193.1"/>
    <property type="molecule type" value="Genomic_DNA"/>
</dbReference>
<feature type="transmembrane region" description="Helical" evidence="17">
    <location>
        <begin position="54"/>
        <end position="72"/>
    </location>
</feature>
<feature type="transmembrane region" description="Helical" evidence="17">
    <location>
        <begin position="145"/>
        <end position="162"/>
    </location>
</feature>
<dbReference type="PANTHER" id="PTHR30474:SF2">
    <property type="entry name" value="PEPTIDOGLYCAN GLYCOSYLTRANSFERASE FTSW-RELATED"/>
    <property type="match status" value="1"/>
</dbReference>
<accession>A0A372LSM8</accession>
<evidence type="ECO:0000256" key="2">
    <source>
        <dbReference type="ARBA" id="ARBA00022676"/>
    </source>
</evidence>
<dbReference type="PROSITE" id="PS00428">
    <property type="entry name" value="FTSW_RODA_SPOVE"/>
    <property type="match status" value="1"/>
</dbReference>
<evidence type="ECO:0000256" key="13">
    <source>
        <dbReference type="ARBA" id="ARBA00041418"/>
    </source>
</evidence>
<dbReference type="EC" id="2.4.99.28" evidence="14"/>
<organism evidence="18 19">
    <name type="scientific">Peribacillus saganii</name>
    <dbReference type="NCBI Taxonomy" id="2303992"/>
    <lineage>
        <taxon>Bacteria</taxon>
        <taxon>Bacillati</taxon>
        <taxon>Bacillota</taxon>
        <taxon>Bacilli</taxon>
        <taxon>Bacillales</taxon>
        <taxon>Bacillaceae</taxon>
        <taxon>Peribacillus</taxon>
    </lineage>
</organism>
<reference evidence="18 19" key="1">
    <citation type="submission" date="2018-08" db="EMBL/GenBank/DDBJ databases">
        <title>Bacillus chawlae sp. nov., Bacillus glennii sp. nov., and Bacillus saganii sp. nov. Isolated from the Vehicle Assembly Building at Kennedy Space Center where the Viking Spacecraft were Assembled.</title>
        <authorList>
            <person name="Seuylemezian A."/>
            <person name="Vaishampayan P."/>
        </authorList>
    </citation>
    <scope>NUCLEOTIDE SEQUENCE [LARGE SCALE GENOMIC DNA]</scope>
    <source>
        <strain evidence="18 19">V47-23a</strain>
    </source>
</reference>
<keyword evidence="6" id="KW-0573">Peptidoglycan synthesis</keyword>
<gene>
    <name evidence="18" type="ORF">D0469_03295</name>
</gene>
<evidence type="ECO:0000313" key="18">
    <source>
        <dbReference type="EMBL" id="RFU71193.1"/>
    </source>
</evidence>
<dbReference type="InterPro" id="IPR018365">
    <property type="entry name" value="Cell_cycle_FtsW-rel_CS"/>
</dbReference>
<dbReference type="OrthoDB" id="9768187at2"/>
<evidence type="ECO:0000256" key="9">
    <source>
        <dbReference type="ARBA" id="ARBA00032370"/>
    </source>
</evidence>
<keyword evidence="5" id="KW-0133">Cell shape</keyword>
<evidence type="ECO:0000256" key="11">
    <source>
        <dbReference type="ARBA" id="ARBA00038053"/>
    </source>
</evidence>